<evidence type="ECO:0000313" key="2">
    <source>
        <dbReference type="Proteomes" id="UP000769157"/>
    </source>
</evidence>
<organism evidence="1 2">
    <name type="scientific">Ogataea philodendri</name>
    <dbReference type="NCBI Taxonomy" id="1378263"/>
    <lineage>
        <taxon>Eukaryota</taxon>
        <taxon>Fungi</taxon>
        <taxon>Dikarya</taxon>
        <taxon>Ascomycota</taxon>
        <taxon>Saccharomycotina</taxon>
        <taxon>Pichiomycetes</taxon>
        <taxon>Pichiales</taxon>
        <taxon>Pichiaceae</taxon>
        <taxon>Ogataea</taxon>
    </lineage>
</organism>
<reference evidence="1" key="2">
    <citation type="submission" date="2021-01" db="EMBL/GenBank/DDBJ databases">
        <authorList>
            <person name="Schikora-Tamarit M.A."/>
        </authorList>
    </citation>
    <scope>NUCLEOTIDE SEQUENCE</scope>
    <source>
        <strain evidence="1">CBS6075</strain>
    </source>
</reference>
<accession>A0A9P8T7H9</accession>
<protein>
    <submittedName>
        <fullName evidence="1">Uncharacterized protein</fullName>
    </submittedName>
</protein>
<dbReference type="OrthoDB" id="3990357at2759"/>
<gene>
    <name evidence="1" type="ORF">OGAPHI_001949</name>
</gene>
<name>A0A9P8T7H9_9ASCO</name>
<dbReference type="AlphaFoldDB" id="A0A9P8T7H9"/>
<dbReference type="EMBL" id="JAEUBE010000158">
    <property type="protein sequence ID" value="KAH3668195.1"/>
    <property type="molecule type" value="Genomic_DNA"/>
</dbReference>
<dbReference type="GeneID" id="70233916"/>
<sequence>MDQVDLTNPESYTTQTLLLISQVMFDCLHSLSGKNFDVETVLEKLKENPLMESSDSWTPSKSEFLQLFNNLMLENQLIETPDKSLDYYKENEPLVVEICERLYKMRISELNAKVDENKKKFNELLQVVKEAST</sequence>
<dbReference type="Proteomes" id="UP000769157">
    <property type="component" value="Unassembled WGS sequence"/>
</dbReference>
<reference evidence="1" key="1">
    <citation type="journal article" date="2021" name="Open Biol.">
        <title>Shared evolutionary footprints suggest mitochondrial oxidative damage underlies multiple complex I losses in fungi.</title>
        <authorList>
            <person name="Schikora-Tamarit M.A."/>
            <person name="Marcet-Houben M."/>
            <person name="Nosek J."/>
            <person name="Gabaldon T."/>
        </authorList>
    </citation>
    <scope>NUCLEOTIDE SEQUENCE</scope>
    <source>
        <strain evidence="1">CBS6075</strain>
    </source>
</reference>
<dbReference type="RefSeq" id="XP_046062609.1">
    <property type="nucleotide sequence ID" value="XM_046202766.1"/>
</dbReference>
<comment type="caution">
    <text evidence="1">The sequence shown here is derived from an EMBL/GenBank/DDBJ whole genome shotgun (WGS) entry which is preliminary data.</text>
</comment>
<evidence type="ECO:0000313" key="1">
    <source>
        <dbReference type="EMBL" id="KAH3668195.1"/>
    </source>
</evidence>
<keyword evidence="2" id="KW-1185">Reference proteome</keyword>
<proteinExistence type="predicted"/>